<evidence type="ECO:0000313" key="1">
    <source>
        <dbReference type="EMBL" id="MBD0414653.1"/>
    </source>
</evidence>
<dbReference type="RefSeq" id="WP_188164084.1">
    <property type="nucleotide sequence ID" value="NZ_JACVVX010000002.1"/>
</dbReference>
<dbReference type="Pfam" id="PF19551">
    <property type="entry name" value="DUF6074"/>
    <property type="match status" value="1"/>
</dbReference>
<dbReference type="EMBL" id="JACVVX010000002">
    <property type="protein sequence ID" value="MBD0414653.1"/>
    <property type="molecule type" value="Genomic_DNA"/>
</dbReference>
<accession>A0A8J6PUY4</accession>
<reference evidence="1" key="1">
    <citation type="submission" date="2020-09" db="EMBL/GenBank/DDBJ databases">
        <title>Genome seq and assembly of Tianweitania sp.</title>
        <authorList>
            <person name="Chhetri G."/>
        </authorList>
    </citation>
    <scope>NUCLEOTIDE SEQUENCE</scope>
    <source>
        <strain evidence="1">Rool2</strain>
    </source>
</reference>
<keyword evidence="2" id="KW-1185">Reference proteome</keyword>
<dbReference type="Proteomes" id="UP000643405">
    <property type="component" value="Unassembled WGS sequence"/>
</dbReference>
<dbReference type="AlphaFoldDB" id="A0A8J6PUY4"/>
<comment type="caution">
    <text evidence="1">The sequence shown here is derived from an EMBL/GenBank/DDBJ whole genome shotgun (WGS) entry which is preliminary data.</text>
</comment>
<protein>
    <submittedName>
        <fullName evidence="1">Uncharacterized protein</fullName>
    </submittedName>
</protein>
<name>A0A8J6PUY4_9HYPH</name>
<organism evidence="1 2">
    <name type="scientific">Oryzicola mucosus</name>
    <dbReference type="NCBI Taxonomy" id="2767425"/>
    <lineage>
        <taxon>Bacteria</taxon>
        <taxon>Pseudomonadati</taxon>
        <taxon>Pseudomonadota</taxon>
        <taxon>Alphaproteobacteria</taxon>
        <taxon>Hyphomicrobiales</taxon>
        <taxon>Phyllobacteriaceae</taxon>
        <taxon>Oryzicola</taxon>
    </lineage>
</organism>
<evidence type="ECO:0000313" key="2">
    <source>
        <dbReference type="Proteomes" id="UP000643405"/>
    </source>
</evidence>
<dbReference type="InterPro" id="IPR045720">
    <property type="entry name" value="DUF6074"/>
</dbReference>
<gene>
    <name evidence="1" type="ORF">ICI42_08305</name>
</gene>
<proteinExistence type="predicted"/>
<sequence>MAKVILFPLPARTGLVQSMVDDLLRVNGPAANVFWRDRIAGIVSDLRQSGVVDTEIRTEILSLQDAIQQELRNRAASMQSHGTASA</sequence>